<evidence type="ECO:0000313" key="3">
    <source>
        <dbReference type="EMBL" id="RAQ30055.1"/>
    </source>
</evidence>
<evidence type="ECO:0000256" key="1">
    <source>
        <dbReference type="SAM" id="Phobius"/>
    </source>
</evidence>
<feature type="domain" description="Dynamin N-terminal" evidence="2">
    <location>
        <begin position="72"/>
        <end position="237"/>
    </location>
</feature>
<dbReference type="InterPro" id="IPR045063">
    <property type="entry name" value="Dynamin_N"/>
</dbReference>
<dbReference type="AlphaFoldDB" id="A0A328UMB0"/>
<organism evidence="3 4">
    <name type="scientific">Hydrogeniiclostridium mannosilyticum</name>
    <dbReference type="NCBI Taxonomy" id="2764322"/>
    <lineage>
        <taxon>Bacteria</taxon>
        <taxon>Bacillati</taxon>
        <taxon>Bacillota</taxon>
        <taxon>Clostridia</taxon>
        <taxon>Eubacteriales</taxon>
        <taxon>Acutalibacteraceae</taxon>
        <taxon>Hydrogeniiclostridium</taxon>
    </lineage>
</organism>
<reference evidence="3 4" key="1">
    <citation type="submission" date="2018-06" db="EMBL/GenBank/DDBJ databases">
        <title>Noncontiguous genome sequence of Ruminococcaceae bacterium ASD2818.</title>
        <authorList>
            <person name="Chaplin A.V."/>
            <person name="Sokolova S.R."/>
            <person name="Kochetkova T.O."/>
            <person name="Goltsov A.Y."/>
            <person name="Trofimov D.Y."/>
            <person name="Efimov B.A."/>
        </authorList>
    </citation>
    <scope>NUCLEOTIDE SEQUENCE [LARGE SCALE GENOMIC DNA]</scope>
    <source>
        <strain evidence="3 4">ASD2818</strain>
    </source>
</reference>
<sequence>MKARVCTTESTTPVSLDFRTQQIIQLADIDGHIRFIQALMGKYSFPSEQEAQLQTELKKIQDRQNEKALNMAVIGEFSSGKSSFINALLRENLLEADAIQGTTVASTLIGYSPERMFCTYGRGGKGKQTRSVENAAALAKLLAAYTSGNRKDENAQHLEVGYPSDFLQQGIRIIDTPGTNSLEQWHEDVTKEAIREQADACIILTSAEKPFPESFCRFLEDNLEDVLQTCVFVVTKIDLVPPKQQARQLEYIRKVLKEKLSVHDPLVLPYSALPVINGTGTEYIEGNRETEERILKFLQEQRIRIQLQRCMALSENAMGRLKESMEQISSQQEQRHLQLMQAVTTDLQGFVMRKKSEISLSYQENTNEKLKAIGENVDVWIRDKKIEVYEAFQKPATESGIRDFLQTKLNPLLEEKKSEILKNAGISAESSSKYLSEIQSIAEGHCRRFEADFKREYRQLELLAHDLVQEVDKSVRLDDSLMTNIQANIAIRQKVEANVKQSNRGFMGYAGAGAAAGAAIGSVVPIIGTTAGAVIGAVAGFMRFSKKSDDSSRGTAFRNQVAGDVNAVVEQYFRSLKDSVLQFFYQNAANCWMQVERVMDQYLTQYTGIVHEMRKRDQHAQEEAALKIRAIQGDISLTQQQLEQIKSVRYKISQL</sequence>
<protein>
    <recommendedName>
        <fullName evidence="2">Dynamin N-terminal domain-containing protein</fullName>
    </recommendedName>
</protein>
<comment type="caution">
    <text evidence="3">The sequence shown here is derived from an EMBL/GenBank/DDBJ whole genome shotgun (WGS) entry which is preliminary data.</text>
</comment>
<dbReference type="RefSeq" id="WP_112331251.1">
    <property type="nucleotide sequence ID" value="NZ_QLYR01000001.1"/>
</dbReference>
<keyword evidence="1" id="KW-0812">Transmembrane</keyword>
<evidence type="ECO:0000259" key="2">
    <source>
        <dbReference type="Pfam" id="PF00350"/>
    </source>
</evidence>
<dbReference type="SUPFAM" id="SSF52540">
    <property type="entry name" value="P-loop containing nucleoside triphosphate hydrolases"/>
    <property type="match status" value="1"/>
</dbReference>
<dbReference type="Gene3D" id="3.40.50.300">
    <property type="entry name" value="P-loop containing nucleotide triphosphate hydrolases"/>
    <property type="match status" value="1"/>
</dbReference>
<evidence type="ECO:0000313" key="4">
    <source>
        <dbReference type="Proteomes" id="UP000249377"/>
    </source>
</evidence>
<keyword evidence="1" id="KW-0472">Membrane</keyword>
<keyword evidence="1" id="KW-1133">Transmembrane helix</keyword>
<dbReference type="PANTHER" id="PTHR43681:SF1">
    <property type="entry name" value="SARCALUMENIN"/>
    <property type="match status" value="1"/>
</dbReference>
<gene>
    <name evidence="3" type="ORF">DPQ25_00665</name>
</gene>
<dbReference type="InterPro" id="IPR051943">
    <property type="entry name" value="TRAFAC_Dynamin-like_GTPase"/>
</dbReference>
<feature type="transmembrane region" description="Helical" evidence="1">
    <location>
        <begin position="506"/>
        <end position="539"/>
    </location>
</feature>
<dbReference type="PANTHER" id="PTHR43681">
    <property type="entry name" value="TRANSMEMBRANE GTPASE FZO"/>
    <property type="match status" value="1"/>
</dbReference>
<dbReference type="InterPro" id="IPR027417">
    <property type="entry name" value="P-loop_NTPase"/>
</dbReference>
<dbReference type="Pfam" id="PF00350">
    <property type="entry name" value="Dynamin_N"/>
    <property type="match status" value="1"/>
</dbReference>
<proteinExistence type="predicted"/>
<accession>A0A328UMB0</accession>
<name>A0A328UMB0_9FIRM</name>
<dbReference type="Proteomes" id="UP000249377">
    <property type="component" value="Unassembled WGS sequence"/>
</dbReference>
<dbReference type="EMBL" id="QLYR01000001">
    <property type="protein sequence ID" value="RAQ30055.1"/>
    <property type="molecule type" value="Genomic_DNA"/>
</dbReference>
<keyword evidence="4" id="KW-1185">Reference proteome</keyword>